<evidence type="ECO:0008006" key="4">
    <source>
        <dbReference type="Google" id="ProtNLM"/>
    </source>
</evidence>
<organism evidence="2 3">
    <name type="scientific">Aurantiacibacter gilvus</name>
    <dbReference type="NCBI Taxonomy" id="3139141"/>
    <lineage>
        <taxon>Bacteria</taxon>
        <taxon>Pseudomonadati</taxon>
        <taxon>Pseudomonadota</taxon>
        <taxon>Alphaproteobacteria</taxon>
        <taxon>Sphingomonadales</taxon>
        <taxon>Erythrobacteraceae</taxon>
        <taxon>Aurantiacibacter</taxon>
    </lineage>
</organism>
<sequence>MTGLRKLITLKGPKSLVLLLAALALHALVPTGHMLAATPGHGLAVTMCPVTHPLARAALEDEGDQAHTAMHGVDHAAMGHAPLDLDDGVPVTAQGKQDCAFSALGSAALGVDAPAIAAPVSDGATTETPELPDLAIRPADRLRPPLRAPPRQG</sequence>
<gene>
    <name evidence="2" type="ORF">AAEO60_07585</name>
</gene>
<reference evidence="2 3" key="1">
    <citation type="submission" date="2024-04" db="EMBL/GenBank/DDBJ databases">
        <title>Aurantiacibacter sp. DGU6 16S ribosomal RNA gene Genome sequencing and assembly.</title>
        <authorList>
            <person name="Park S."/>
        </authorList>
    </citation>
    <scope>NUCLEOTIDE SEQUENCE [LARGE SCALE GENOMIC DNA]</scope>
    <source>
        <strain evidence="2 3">DGU6</strain>
    </source>
</reference>
<proteinExistence type="predicted"/>
<keyword evidence="3" id="KW-1185">Reference proteome</keyword>
<comment type="caution">
    <text evidence="2">The sequence shown here is derived from an EMBL/GenBank/DDBJ whole genome shotgun (WGS) entry which is preliminary data.</text>
</comment>
<evidence type="ECO:0000313" key="3">
    <source>
        <dbReference type="Proteomes" id="UP001497045"/>
    </source>
</evidence>
<dbReference type="Proteomes" id="UP001497045">
    <property type="component" value="Unassembled WGS sequence"/>
</dbReference>
<feature type="region of interest" description="Disordered" evidence="1">
    <location>
        <begin position="120"/>
        <end position="153"/>
    </location>
</feature>
<evidence type="ECO:0000313" key="2">
    <source>
        <dbReference type="EMBL" id="MEL1250528.1"/>
    </source>
</evidence>
<evidence type="ECO:0000256" key="1">
    <source>
        <dbReference type="SAM" id="MobiDB-lite"/>
    </source>
</evidence>
<protein>
    <recommendedName>
        <fullName evidence="4">DUF2946 domain-containing protein</fullName>
    </recommendedName>
</protein>
<dbReference type="RefSeq" id="WP_341673047.1">
    <property type="nucleotide sequence ID" value="NZ_JBBYHV010000001.1"/>
</dbReference>
<dbReference type="EMBL" id="JBBYHV010000001">
    <property type="protein sequence ID" value="MEL1250528.1"/>
    <property type="molecule type" value="Genomic_DNA"/>
</dbReference>
<name>A0ABU9IDN2_9SPHN</name>
<accession>A0ABU9IDN2</accession>